<reference evidence="15" key="1">
    <citation type="submission" date="2025-08" db="UniProtKB">
        <authorList>
            <consortium name="Ensembl"/>
        </authorList>
    </citation>
    <scope>IDENTIFICATION</scope>
</reference>
<dbReference type="GeneTree" id="ENSGT00940000160025"/>
<keyword evidence="8" id="KW-0863">Zinc-finger</keyword>
<evidence type="ECO:0000256" key="12">
    <source>
        <dbReference type="ARBA" id="ARBA00023136"/>
    </source>
</evidence>
<keyword evidence="6 13" id="KW-0812">Transmembrane</keyword>
<dbReference type="PANTHER" id="PTHR46053:SF1">
    <property type="entry name" value="E3 UBIQUITIN-PROTEIN LIGASE MARCHF11"/>
    <property type="match status" value="1"/>
</dbReference>
<evidence type="ECO:0000256" key="1">
    <source>
        <dbReference type="ARBA" id="ARBA00000900"/>
    </source>
</evidence>
<evidence type="ECO:0000256" key="11">
    <source>
        <dbReference type="ARBA" id="ARBA00022989"/>
    </source>
</evidence>
<dbReference type="InterPro" id="IPR011016">
    <property type="entry name" value="Znf_RING-CH"/>
</dbReference>
<dbReference type="InterPro" id="IPR013083">
    <property type="entry name" value="Znf_RING/FYVE/PHD"/>
</dbReference>
<evidence type="ECO:0000256" key="9">
    <source>
        <dbReference type="ARBA" id="ARBA00022786"/>
    </source>
</evidence>
<dbReference type="SMART" id="SM00744">
    <property type="entry name" value="RINGv"/>
    <property type="match status" value="1"/>
</dbReference>
<dbReference type="EC" id="2.3.2.27" evidence="4"/>
<evidence type="ECO:0000256" key="7">
    <source>
        <dbReference type="ARBA" id="ARBA00022723"/>
    </source>
</evidence>
<evidence type="ECO:0000256" key="10">
    <source>
        <dbReference type="ARBA" id="ARBA00022833"/>
    </source>
</evidence>
<feature type="transmembrane region" description="Helical" evidence="13">
    <location>
        <begin position="171"/>
        <end position="190"/>
    </location>
</feature>
<accession>A0A3B3S311</accession>
<protein>
    <recommendedName>
        <fullName evidence="4">RING-type E3 ubiquitin transferase</fullName>
        <ecNumber evidence="4">2.3.2.27</ecNumber>
    </recommendedName>
</protein>
<dbReference type="SUPFAM" id="SSF57850">
    <property type="entry name" value="RING/U-box"/>
    <property type="match status" value="1"/>
</dbReference>
<dbReference type="Gene3D" id="3.30.40.10">
    <property type="entry name" value="Zinc/RING finger domain, C3HC4 (zinc finger)"/>
    <property type="match status" value="1"/>
</dbReference>
<dbReference type="InterPro" id="IPR046356">
    <property type="entry name" value="MARCHF4/9/11"/>
</dbReference>
<comment type="pathway">
    <text evidence="3">Protein modification; protein ubiquitination.</text>
</comment>
<keyword evidence="12 13" id="KW-0472">Membrane</keyword>
<evidence type="ECO:0000256" key="2">
    <source>
        <dbReference type="ARBA" id="ARBA00004127"/>
    </source>
</evidence>
<keyword evidence="5" id="KW-0808">Transferase</keyword>
<comment type="catalytic activity">
    <reaction evidence="1">
        <text>S-ubiquitinyl-[E2 ubiquitin-conjugating enzyme]-L-cysteine + [acceptor protein]-L-lysine = [E2 ubiquitin-conjugating enzyme]-L-cysteine + N(6)-ubiquitinyl-[acceptor protein]-L-lysine.</text>
        <dbReference type="EC" id="2.3.2.27"/>
    </reaction>
</comment>
<evidence type="ECO:0000256" key="5">
    <source>
        <dbReference type="ARBA" id="ARBA00022679"/>
    </source>
</evidence>
<dbReference type="GO" id="GO:0008270">
    <property type="term" value="F:zinc ion binding"/>
    <property type="evidence" value="ECO:0007669"/>
    <property type="project" value="UniProtKB-KW"/>
</dbReference>
<feature type="domain" description="RING-CH-type" evidence="14">
    <location>
        <begin position="88"/>
        <end position="148"/>
    </location>
</feature>
<evidence type="ECO:0000256" key="13">
    <source>
        <dbReference type="SAM" id="Phobius"/>
    </source>
</evidence>
<evidence type="ECO:0000313" key="16">
    <source>
        <dbReference type="Proteomes" id="UP000261540"/>
    </source>
</evidence>
<keyword evidence="10" id="KW-0862">Zinc</keyword>
<comment type="subcellular location">
    <subcellularLocation>
        <location evidence="2">Endomembrane system</location>
        <topology evidence="2">Multi-pass membrane protein</topology>
    </subcellularLocation>
</comment>
<dbReference type="UniPathway" id="UPA00143"/>
<dbReference type="Ensembl" id="ENSPKIT00000005645.1">
    <property type="protein sequence ID" value="ENSPKIP00000024923.1"/>
    <property type="gene ID" value="ENSPKIG00000007965.1"/>
</dbReference>
<dbReference type="AlphaFoldDB" id="A0A3B3S311"/>
<name>A0A3B3S311_9TELE</name>
<organism evidence="15 16">
    <name type="scientific">Paramormyrops kingsleyae</name>
    <dbReference type="NCBI Taxonomy" id="1676925"/>
    <lineage>
        <taxon>Eukaryota</taxon>
        <taxon>Metazoa</taxon>
        <taxon>Chordata</taxon>
        <taxon>Craniata</taxon>
        <taxon>Vertebrata</taxon>
        <taxon>Euteleostomi</taxon>
        <taxon>Actinopterygii</taxon>
        <taxon>Neopterygii</taxon>
        <taxon>Teleostei</taxon>
        <taxon>Osteoglossocephala</taxon>
        <taxon>Osteoglossomorpha</taxon>
        <taxon>Osteoglossiformes</taxon>
        <taxon>Mormyridae</taxon>
        <taxon>Paramormyrops</taxon>
    </lineage>
</organism>
<keyword evidence="16" id="KW-1185">Reference proteome</keyword>
<feature type="transmembrane region" description="Helical" evidence="13">
    <location>
        <begin position="210"/>
        <end position="229"/>
    </location>
</feature>
<evidence type="ECO:0000256" key="3">
    <source>
        <dbReference type="ARBA" id="ARBA00004906"/>
    </source>
</evidence>
<proteinExistence type="predicted"/>
<dbReference type="Pfam" id="PF12906">
    <property type="entry name" value="RINGv"/>
    <property type="match status" value="1"/>
</dbReference>
<dbReference type="GO" id="GO:0016567">
    <property type="term" value="P:protein ubiquitination"/>
    <property type="evidence" value="ECO:0007669"/>
    <property type="project" value="UniProtKB-UniPathway"/>
</dbReference>
<evidence type="ECO:0000256" key="8">
    <source>
        <dbReference type="ARBA" id="ARBA00022771"/>
    </source>
</evidence>
<evidence type="ECO:0000256" key="4">
    <source>
        <dbReference type="ARBA" id="ARBA00012483"/>
    </source>
</evidence>
<dbReference type="PANTHER" id="PTHR46053">
    <property type="entry name" value="E3 UBIQUITIN-PROTEIN LIGASE MARCH4-LIKE"/>
    <property type="match status" value="1"/>
</dbReference>
<keyword evidence="7" id="KW-0479">Metal-binding</keyword>
<evidence type="ECO:0000256" key="6">
    <source>
        <dbReference type="ARBA" id="ARBA00022692"/>
    </source>
</evidence>
<dbReference type="GO" id="GO:0061630">
    <property type="term" value="F:ubiquitin protein ligase activity"/>
    <property type="evidence" value="ECO:0007669"/>
    <property type="project" value="UniProtKB-EC"/>
</dbReference>
<keyword evidence="11 13" id="KW-1133">Transmembrane helix</keyword>
<dbReference type="PROSITE" id="PS51292">
    <property type="entry name" value="ZF_RING_CH"/>
    <property type="match status" value="1"/>
</dbReference>
<reference evidence="15" key="2">
    <citation type="submission" date="2025-09" db="UniProtKB">
        <authorList>
            <consortium name="Ensembl"/>
        </authorList>
    </citation>
    <scope>IDENTIFICATION</scope>
</reference>
<dbReference type="Proteomes" id="UP000261540">
    <property type="component" value="Unplaced"/>
</dbReference>
<keyword evidence="9" id="KW-0833">Ubl conjugation pathway</keyword>
<sequence>MIRVSLGLNTVPECLISDDCAKWDMHNGNEQEAVLCGFYCTLKAPLLQGMMLFGPYCLCFDYLDCKHRFRRSPSSIKPARFKVLATASVSRWPPDHRCCPPPPQQGQLLNPCRCDGSVRHTHQQCLLKWISERGSWTCELCCYRFHVVAIKMKKPWQWQAITITLVEKVQIIAVFLGSLFLVSSVTWLLWSAFSPNAVWQRRDVLFQICYGMYGFMDLVCIGLIVHEGAAVHKVFKRWRAVNLHWDVQNYDKEADVEESSGGASGGVDPGSGRTLWLPLAALQPGSALHPTQLVARPSRCSRAVLWLCAGLAGPQDSEADAGEVVIRVTSV</sequence>
<evidence type="ECO:0000313" key="15">
    <source>
        <dbReference type="Ensembl" id="ENSPKIP00000024923.1"/>
    </source>
</evidence>
<dbReference type="GO" id="GO:0012505">
    <property type="term" value="C:endomembrane system"/>
    <property type="evidence" value="ECO:0007669"/>
    <property type="project" value="UniProtKB-SubCell"/>
</dbReference>
<evidence type="ECO:0000259" key="14">
    <source>
        <dbReference type="PROSITE" id="PS51292"/>
    </source>
</evidence>